<dbReference type="EC" id="3.2.1.4" evidence="3"/>
<evidence type="ECO:0000256" key="4">
    <source>
        <dbReference type="ARBA" id="ARBA00023001"/>
    </source>
</evidence>
<sequence>MASSTTVLLRGFLQYRGAYDMAGQTEYIYDSVCWPLNYFLKLWDGQNNRFYA</sequence>
<evidence type="ECO:0000256" key="3">
    <source>
        <dbReference type="ARBA" id="ARBA00012601"/>
    </source>
</evidence>
<keyword evidence="5" id="KW-0119">Carbohydrate metabolism</keyword>
<dbReference type="InterPro" id="IPR008928">
    <property type="entry name" value="6-hairpin_glycosidase_sf"/>
</dbReference>
<evidence type="ECO:0000256" key="5">
    <source>
        <dbReference type="ARBA" id="ARBA00023277"/>
    </source>
</evidence>
<feature type="domain" description="Glycoside hydrolase family 9" evidence="7">
    <location>
        <begin position="1"/>
        <end position="51"/>
    </location>
</feature>
<comment type="caution">
    <text evidence="8">The sequence shown here is derived from an EMBL/GenBank/DDBJ whole genome shotgun (WGS) entry which is preliminary data.</text>
</comment>
<evidence type="ECO:0000256" key="6">
    <source>
        <dbReference type="ARBA" id="ARBA00023326"/>
    </source>
</evidence>
<dbReference type="GO" id="GO:0008810">
    <property type="term" value="F:cellulase activity"/>
    <property type="evidence" value="ECO:0007669"/>
    <property type="project" value="UniProtKB-EC"/>
</dbReference>
<accession>A0A9D4BUG8</accession>
<dbReference type="EMBL" id="JAIWYP010000014">
    <property type="protein sequence ID" value="KAH3706398.1"/>
    <property type="molecule type" value="Genomic_DNA"/>
</dbReference>
<keyword evidence="9" id="KW-1185">Reference proteome</keyword>
<dbReference type="AlphaFoldDB" id="A0A9D4BUG8"/>
<dbReference type="SUPFAM" id="SSF48208">
    <property type="entry name" value="Six-hairpin glycosidases"/>
    <property type="match status" value="1"/>
</dbReference>
<evidence type="ECO:0000256" key="2">
    <source>
        <dbReference type="ARBA" id="ARBA00007072"/>
    </source>
</evidence>
<evidence type="ECO:0000256" key="1">
    <source>
        <dbReference type="ARBA" id="ARBA00000966"/>
    </source>
</evidence>
<dbReference type="GO" id="GO:0030245">
    <property type="term" value="P:cellulose catabolic process"/>
    <property type="evidence" value="ECO:0007669"/>
    <property type="project" value="UniProtKB-KW"/>
</dbReference>
<reference evidence="8" key="2">
    <citation type="submission" date="2020-11" db="EMBL/GenBank/DDBJ databases">
        <authorList>
            <person name="McCartney M.A."/>
            <person name="Auch B."/>
            <person name="Kono T."/>
            <person name="Mallez S."/>
            <person name="Becker A."/>
            <person name="Gohl D.M."/>
            <person name="Silverstein K.A.T."/>
            <person name="Koren S."/>
            <person name="Bechman K.B."/>
            <person name="Herman A."/>
            <person name="Abrahante J.E."/>
            <person name="Garbe J."/>
        </authorList>
    </citation>
    <scope>NUCLEOTIDE SEQUENCE</scope>
    <source>
        <strain evidence="8">Duluth1</strain>
        <tissue evidence="8">Whole animal</tissue>
    </source>
</reference>
<keyword evidence="4" id="KW-0136">Cellulose degradation</keyword>
<name>A0A9D4BUG8_DREPO</name>
<proteinExistence type="inferred from homology"/>
<dbReference type="InterPro" id="IPR001701">
    <property type="entry name" value="Glyco_hydro_9"/>
</dbReference>
<comment type="similarity">
    <text evidence="2">Belongs to the glycosyl hydrolase 9 (cellulase E) family.</text>
</comment>
<dbReference type="Proteomes" id="UP000828390">
    <property type="component" value="Unassembled WGS sequence"/>
</dbReference>
<evidence type="ECO:0000313" key="8">
    <source>
        <dbReference type="EMBL" id="KAH3706398.1"/>
    </source>
</evidence>
<dbReference type="Gene3D" id="1.50.10.10">
    <property type="match status" value="1"/>
</dbReference>
<dbReference type="InterPro" id="IPR012341">
    <property type="entry name" value="6hp_glycosidase-like_sf"/>
</dbReference>
<organism evidence="8 9">
    <name type="scientific">Dreissena polymorpha</name>
    <name type="common">Zebra mussel</name>
    <name type="synonym">Mytilus polymorpha</name>
    <dbReference type="NCBI Taxonomy" id="45954"/>
    <lineage>
        <taxon>Eukaryota</taxon>
        <taxon>Metazoa</taxon>
        <taxon>Spiralia</taxon>
        <taxon>Lophotrochozoa</taxon>
        <taxon>Mollusca</taxon>
        <taxon>Bivalvia</taxon>
        <taxon>Autobranchia</taxon>
        <taxon>Heteroconchia</taxon>
        <taxon>Euheterodonta</taxon>
        <taxon>Imparidentia</taxon>
        <taxon>Neoheterodontei</taxon>
        <taxon>Myida</taxon>
        <taxon>Dreissenoidea</taxon>
        <taxon>Dreissenidae</taxon>
        <taxon>Dreissena</taxon>
    </lineage>
</organism>
<comment type="catalytic activity">
    <reaction evidence="1">
        <text>Endohydrolysis of (1-&gt;4)-beta-D-glucosidic linkages in cellulose, lichenin and cereal beta-D-glucans.</text>
        <dbReference type="EC" id="3.2.1.4"/>
    </reaction>
</comment>
<dbReference type="Pfam" id="PF00759">
    <property type="entry name" value="Glyco_hydro_9"/>
    <property type="match status" value="1"/>
</dbReference>
<gene>
    <name evidence="8" type="ORF">DPMN_065784</name>
</gene>
<keyword evidence="6" id="KW-0624">Polysaccharide degradation</keyword>
<evidence type="ECO:0000313" key="9">
    <source>
        <dbReference type="Proteomes" id="UP000828390"/>
    </source>
</evidence>
<protein>
    <recommendedName>
        <fullName evidence="3">cellulase</fullName>
        <ecNumber evidence="3">3.2.1.4</ecNumber>
    </recommendedName>
</protein>
<evidence type="ECO:0000259" key="7">
    <source>
        <dbReference type="Pfam" id="PF00759"/>
    </source>
</evidence>
<reference evidence="8" key="1">
    <citation type="journal article" date="2019" name="bioRxiv">
        <title>The Genome of the Zebra Mussel, Dreissena polymorpha: A Resource for Invasive Species Research.</title>
        <authorList>
            <person name="McCartney M.A."/>
            <person name="Auch B."/>
            <person name="Kono T."/>
            <person name="Mallez S."/>
            <person name="Zhang Y."/>
            <person name="Obille A."/>
            <person name="Becker A."/>
            <person name="Abrahante J.E."/>
            <person name="Garbe J."/>
            <person name="Badalamenti J.P."/>
            <person name="Herman A."/>
            <person name="Mangelson H."/>
            <person name="Liachko I."/>
            <person name="Sullivan S."/>
            <person name="Sone E.D."/>
            <person name="Koren S."/>
            <person name="Silverstein K.A.T."/>
            <person name="Beckman K.B."/>
            <person name="Gohl D.M."/>
        </authorList>
    </citation>
    <scope>NUCLEOTIDE SEQUENCE</scope>
    <source>
        <strain evidence="8">Duluth1</strain>
        <tissue evidence="8">Whole animal</tissue>
    </source>
</reference>